<dbReference type="RefSeq" id="WP_188586197.1">
    <property type="nucleotide sequence ID" value="NZ_BMGC01000009.1"/>
</dbReference>
<sequence>MVKPTRRISIVLGGVAIALLSTAPIASADHVNVPKPPTPPWSRTADGLTYCFVGHCESWDKLNNYVCQTGVPTGPVCDVIMAAVRALPPVDVGNFVPHNIIP</sequence>
<dbReference type="Proteomes" id="UP000621454">
    <property type="component" value="Unassembled WGS sequence"/>
</dbReference>
<name>A0A916T3J1_9ACTN</name>
<reference evidence="2" key="1">
    <citation type="journal article" date="2014" name="Int. J. Syst. Evol. Microbiol.">
        <title>Complete genome sequence of Corynebacterium casei LMG S-19264T (=DSM 44701T), isolated from a smear-ripened cheese.</title>
        <authorList>
            <consortium name="US DOE Joint Genome Institute (JGI-PGF)"/>
            <person name="Walter F."/>
            <person name="Albersmeier A."/>
            <person name="Kalinowski J."/>
            <person name="Ruckert C."/>
        </authorList>
    </citation>
    <scope>NUCLEOTIDE SEQUENCE</scope>
    <source>
        <strain evidence="2">CGMCC 1.12827</strain>
    </source>
</reference>
<dbReference type="AlphaFoldDB" id="A0A916T3J1"/>
<feature type="chain" id="PRO_5037941371" description="Secreted protein" evidence="1">
    <location>
        <begin position="29"/>
        <end position="102"/>
    </location>
</feature>
<dbReference type="EMBL" id="BMGC01000009">
    <property type="protein sequence ID" value="GGB29677.1"/>
    <property type="molecule type" value="Genomic_DNA"/>
</dbReference>
<comment type="caution">
    <text evidence="2">The sequence shown here is derived from an EMBL/GenBank/DDBJ whole genome shotgun (WGS) entry which is preliminary data.</text>
</comment>
<reference evidence="2" key="2">
    <citation type="submission" date="2020-09" db="EMBL/GenBank/DDBJ databases">
        <authorList>
            <person name="Sun Q."/>
            <person name="Zhou Y."/>
        </authorList>
    </citation>
    <scope>NUCLEOTIDE SEQUENCE</scope>
    <source>
        <strain evidence="2">CGMCC 1.12827</strain>
    </source>
</reference>
<feature type="signal peptide" evidence="1">
    <location>
        <begin position="1"/>
        <end position="28"/>
    </location>
</feature>
<organism evidence="2 3">
    <name type="scientific">Gordonia jinhuaensis</name>
    <dbReference type="NCBI Taxonomy" id="1517702"/>
    <lineage>
        <taxon>Bacteria</taxon>
        <taxon>Bacillati</taxon>
        <taxon>Actinomycetota</taxon>
        <taxon>Actinomycetes</taxon>
        <taxon>Mycobacteriales</taxon>
        <taxon>Gordoniaceae</taxon>
        <taxon>Gordonia</taxon>
    </lineage>
</organism>
<evidence type="ECO:0000313" key="2">
    <source>
        <dbReference type="EMBL" id="GGB29677.1"/>
    </source>
</evidence>
<gene>
    <name evidence="2" type="ORF">GCM10011489_17300</name>
</gene>
<keyword evidence="3" id="KW-1185">Reference proteome</keyword>
<evidence type="ECO:0000256" key="1">
    <source>
        <dbReference type="SAM" id="SignalP"/>
    </source>
</evidence>
<keyword evidence="1" id="KW-0732">Signal</keyword>
<evidence type="ECO:0008006" key="4">
    <source>
        <dbReference type="Google" id="ProtNLM"/>
    </source>
</evidence>
<evidence type="ECO:0000313" key="3">
    <source>
        <dbReference type="Proteomes" id="UP000621454"/>
    </source>
</evidence>
<proteinExistence type="predicted"/>
<protein>
    <recommendedName>
        <fullName evidence="4">Secreted protein</fullName>
    </recommendedName>
</protein>
<accession>A0A916T3J1</accession>